<keyword evidence="18" id="KW-0190">Covalent protein-DNA linkage</keyword>
<dbReference type="Pfam" id="PF00910">
    <property type="entry name" value="RNA_helicase"/>
    <property type="match status" value="1"/>
</dbReference>
<evidence type="ECO:0000256" key="2">
    <source>
        <dbReference type="ARBA" id="ARBA00001946"/>
    </source>
</evidence>
<protein>
    <recommendedName>
        <fullName evidence="6">Replication-associated protein</fullName>
    </recommendedName>
    <alternativeName>
        <fullName evidence="21">ATP-dependent helicase Rep</fullName>
    </alternativeName>
    <alternativeName>
        <fullName evidence="22">RepP</fullName>
    </alternativeName>
</protein>
<dbReference type="GO" id="GO:0046872">
    <property type="term" value="F:metal ion binding"/>
    <property type="evidence" value="ECO:0007669"/>
    <property type="project" value="UniProtKB-KW"/>
</dbReference>
<evidence type="ECO:0000259" key="24">
    <source>
        <dbReference type="PROSITE" id="PS52020"/>
    </source>
</evidence>
<evidence type="ECO:0000256" key="23">
    <source>
        <dbReference type="ARBA" id="ARBA00049360"/>
    </source>
</evidence>
<evidence type="ECO:0000256" key="12">
    <source>
        <dbReference type="ARBA" id="ARBA00022723"/>
    </source>
</evidence>
<dbReference type="Gene3D" id="3.40.1310.20">
    <property type="match status" value="1"/>
</dbReference>
<keyword evidence="19" id="KW-0238">DNA-binding</keyword>
<evidence type="ECO:0000256" key="6">
    <source>
        <dbReference type="ARBA" id="ARBA00014531"/>
    </source>
</evidence>
<dbReference type="InterPro" id="IPR000605">
    <property type="entry name" value="Helicase_SF3_ssDNA/RNA_vir"/>
</dbReference>
<evidence type="ECO:0000256" key="3">
    <source>
        <dbReference type="ARBA" id="ARBA00004147"/>
    </source>
</evidence>
<keyword evidence="16" id="KW-0347">Helicase</keyword>
<dbReference type="GO" id="GO:0042025">
    <property type="term" value="C:host cell nucleus"/>
    <property type="evidence" value="ECO:0007669"/>
    <property type="project" value="UniProtKB-SubCell"/>
</dbReference>
<evidence type="ECO:0000256" key="18">
    <source>
        <dbReference type="ARBA" id="ARBA00023124"/>
    </source>
</evidence>
<evidence type="ECO:0000256" key="5">
    <source>
        <dbReference type="ARBA" id="ARBA00011448"/>
    </source>
</evidence>
<organism evidence="25">
    <name type="scientific">Rhinopithecus-associated circovirus 1</name>
    <dbReference type="NCBI Taxonomy" id="3071097"/>
    <lineage>
        <taxon>Viruses</taxon>
        <taxon>Monodnaviria</taxon>
        <taxon>Shotokuvirae</taxon>
        <taxon>Cressdnaviricota</taxon>
        <taxon>Arfiviricetes</taxon>
        <taxon>Cirlivirales</taxon>
        <taxon>Circoviridae</taxon>
        <taxon>Circovirus</taxon>
    </lineage>
</organism>
<keyword evidence="13" id="KW-0547">Nucleotide-binding</keyword>
<comment type="subunit">
    <text evidence="5">Interacts with the capsid protein; this interaction relocates Rep into the nucleus.</text>
</comment>
<keyword evidence="11" id="KW-0540">Nuclease</keyword>
<dbReference type="GO" id="GO:0004519">
    <property type="term" value="F:endonuclease activity"/>
    <property type="evidence" value="ECO:0007669"/>
    <property type="project" value="UniProtKB-KW"/>
</dbReference>
<keyword evidence="15" id="KW-0378">Hydrolase</keyword>
<dbReference type="GO" id="GO:0016779">
    <property type="term" value="F:nucleotidyltransferase activity"/>
    <property type="evidence" value="ECO:0007669"/>
    <property type="project" value="UniProtKB-KW"/>
</dbReference>
<evidence type="ECO:0000256" key="20">
    <source>
        <dbReference type="ARBA" id="ARBA00023268"/>
    </source>
</evidence>
<evidence type="ECO:0000256" key="17">
    <source>
        <dbReference type="ARBA" id="ARBA00022840"/>
    </source>
</evidence>
<accession>A0AA51GGR8</accession>
<proteinExistence type="inferred from homology"/>
<evidence type="ECO:0000256" key="13">
    <source>
        <dbReference type="ARBA" id="ARBA00022741"/>
    </source>
</evidence>
<evidence type="ECO:0000256" key="14">
    <source>
        <dbReference type="ARBA" id="ARBA00022759"/>
    </source>
</evidence>
<evidence type="ECO:0000256" key="11">
    <source>
        <dbReference type="ARBA" id="ARBA00022722"/>
    </source>
</evidence>
<keyword evidence="17" id="KW-0067">ATP-binding</keyword>
<dbReference type="PROSITE" id="PS52020">
    <property type="entry name" value="CRESS_DNA_REP"/>
    <property type="match status" value="1"/>
</dbReference>
<dbReference type="Pfam" id="PF02407">
    <property type="entry name" value="Viral_Rep"/>
    <property type="match status" value="1"/>
</dbReference>
<keyword evidence="14" id="KW-0255">Endonuclease</keyword>
<dbReference type="InterPro" id="IPR027417">
    <property type="entry name" value="P-loop_NTPase"/>
</dbReference>
<keyword evidence="9" id="KW-0548">Nucleotidyltransferase</keyword>
<evidence type="ECO:0000256" key="22">
    <source>
        <dbReference type="ARBA" id="ARBA00032243"/>
    </source>
</evidence>
<evidence type="ECO:0000256" key="4">
    <source>
        <dbReference type="ARBA" id="ARBA00008545"/>
    </source>
</evidence>
<comment type="cofactor">
    <cofactor evidence="1">
        <name>Mn(2+)</name>
        <dbReference type="ChEBI" id="CHEBI:29035"/>
    </cofactor>
</comment>
<keyword evidence="8" id="KW-0808">Transferase</keyword>
<evidence type="ECO:0000256" key="7">
    <source>
        <dbReference type="ARBA" id="ARBA00022562"/>
    </source>
</evidence>
<dbReference type="GO" id="GO:0005524">
    <property type="term" value="F:ATP binding"/>
    <property type="evidence" value="ECO:0007669"/>
    <property type="project" value="UniProtKB-KW"/>
</dbReference>
<evidence type="ECO:0000256" key="21">
    <source>
        <dbReference type="ARBA" id="ARBA00030754"/>
    </source>
</evidence>
<comment type="cofactor">
    <cofactor evidence="2">
        <name>Mg(2+)</name>
        <dbReference type="ChEBI" id="CHEBI:18420"/>
    </cofactor>
</comment>
<sequence>MQKLRNFVFTINNWTQEDLDKLMTLPIKYLVYGREVGDEGTPHLQGYVELDRRTSFAKVKETIPRAHVEARKGTQQEAIAYCKKDDDWEESGERRIQGERLDIKKITESIQKGGGIRTILELEEITLNVFTIRTAEKLLQYYEPRRDYKPHVVWIYGPTGTGKTRASIKALPDAYFFSNSTGRWWSGYDGHEDVIIDDIRRDTISFVQLLGLTDRYGHHIEDKGSIRQFRGRRIIITSPGDPKEIYNHGEFVEDITQLTRRIDAIHHFVSENSDEEYNTFEDLLGII</sequence>
<evidence type="ECO:0000256" key="15">
    <source>
        <dbReference type="ARBA" id="ARBA00022801"/>
    </source>
</evidence>
<comment type="subcellular location">
    <subcellularLocation>
        <location evidence="3">Host nucleus</location>
    </subcellularLocation>
</comment>
<dbReference type="GO" id="GO:0003677">
    <property type="term" value="F:DNA binding"/>
    <property type="evidence" value="ECO:0007669"/>
    <property type="project" value="UniProtKB-KW"/>
</dbReference>
<dbReference type="GO" id="GO:0016787">
    <property type="term" value="F:hydrolase activity"/>
    <property type="evidence" value="ECO:0007669"/>
    <property type="project" value="UniProtKB-KW"/>
</dbReference>
<evidence type="ECO:0000256" key="8">
    <source>
        <dbReference type="ARBA" id="ARBA00022679"/>
    </source>
</evidence>
<evidence type="ECO:0000256" key="9">
    <source>
        <dbReference type="ARBA" id="ARBA00022695"/>
    </source>
</evidence>
<keyword evidence="7" id="KW-1048">Host nucleus</keyword>
<evidence type="ECO:0000256" key="19">
    <source>
        <dbReference type="ARBA" id="ARBA00023125"/>
    </source>
</evidence>
<name>A0AA51GGR8_9CIRC</name>
<dbReference type="GO" id="GO:0003724">
    <property type="term" value="F:RNA helicase activity"/>
    <property type="evidence" value="ECO:0007669"/>
    <property type="project" value="InterPro"/>
</dbReference>
<dbReference type="EMBL" id="OQ363883">
    <property type="protein sequence ID" value="WMI39908.1"/>
    <property type="molecule type" value="Genomic_DNA"/>
</dbReference>
<dbReference type="InterPro" id="IPR049912">
    <property type="entry name" value="CRESS_DNA_REP"/>
</dbReference>
<evidence type="ECO:0000256" key="10">
    <source>
        <dbReference type="ARBA" id="ARBA00022705"/>
    </source>
</evidence>
<dbReference type="GO" id="GO:0003723">
    <property type="term" value="F:RNA binding"/>
    <property type="evidence" value="ECO:0007669"/>
    <property type="project" value="InterPro"/>
</dbReference>
<comment type="similarity">
    <text evidence="4">Belongs to the nanoviruses/circoviruses replication-associated protein family.</text>
</comment>
<evidence type="ECO:0000256" key="1">
    <source>
        <dbReference type="ARBA" id="ARBA00001936"/>
    </source>
</evidence>
<dbReference type="SUPFAM" id="SSF52540">
    <property type="entry name" value="P-loop containing nucleoside triphosphate hydrolases"/>
    <property type="match status" value="1"/>
</dbReference>
<keyword evidence="12" id="KW-0479">Metal-binding</keyword>
<comment type="catalytic activity">
    <reaction evidence="23">
        <text>ATP + H2O = ADP + phosphate + H(+)</text>
        <dbReference type="Rhea" id="RHEA:13065"/>
        <dbReference type="ChEBI" id="CHEBI:15377"/>
        <dbReference type="ChEBI" id="CHEBI:15378"/>
        <dbReference type="ChEBI" id="CHEBI:30616"/>
        <dbReference type="ChEBI" id="CHEBI:43474"/>
        <dbReference type="ChEBI" id="CHEBI:456216"/>
    </reaction>
</comment>
<reference evidence="25" key="1">
    <citation type="submission" date="2023-01" db="EMBL/GenBank/DDBJ databases">
        <title>Characterization of the gut DNA virome in wild and captive Rhinopithecus roxellana revealed novel viruses and differences in virus diversity.</title>
        <authorList>
            <person name="Mao S."/>
            <person name="Wang X."/>
            <person name="Zhang M."/>
            <person name="Zhang J."/>
            <person name="Qi J."/>
            <person name="Shen Y."/>
            <person name="Li M."/>
        </authorList>
    </citation>
    <scope>NUCLEOTIDE SEQUENCE</scope>
    <source>
        <strain evidence="25">C3_S131</strain>
    </source>
</reference>
<feature type="domain" description="CRESS-DNA virus Rep endonuclease" evidence="24">
    <location>
        <begin position="1"/>
        <end position="94"/>
    </location>
</feature>
<dbReference type="GO" id="GO:0006260">
    <property type="term" value="P:DNA replication"/>
    <property type="evidence" value="ECO:0007669"/>
    <property type="project" value="UniProtKB-KW"/>
</dbReference>
<evidence type="ECO:0000313" key="25">
    <source>
        <dbReference type="EMBL" id="WMI39908.1"/>
    </source>
</evidence>
<keyword evidence="10" id="KW-0235">DNA replication</keyword>
<keyword evidence="20" id="KW-0511">Multifunctional enzyme</keyword>
<evidence type="ECO:0000256" key="16">
    <source>
        <dbReference type="ARBA" id="ARBA00022806"/>
    </source>
</evidence>